<protein>
    <submittedName>
        <fullName evidence="2">Retrovirus-related pol polyprotein from transposon TNT 1-94</fullName>
    </submittedName>
</protein>
<feature type="region of interest" description="Disordered" evidence="1">
    <location>
        <begin position="186"/>
        <end position="206"/>
    </location>
</feature>
<proteinExistence type="predicted"/>
<keyword evidence="3" id="KW-1185">Reference proteome</keyword>
<dbReference type="EMBL" id="BQNB010014327">
    <property type="protein sequence ID" value="GJT26853.1"/>
    <property type="molecule type" value="Genomic_DNA"/>
</dbReference>
<sequence length="477" mass="53278">MTEKLFAEYTGIQVKQFRETILLHMANVKKSVAERTHHKRQYDRRMKERQMYSRESKVVSSKALDASLVVTECSETKSDEHITRSSSGTYISHIVDADIKLVNDQVPSAKKDHISLIAQSKIVRTVENADFKAQIHGKKGREKRQKSSVVHEKPNTPRSCLRWKPTGRIFKIAGLRWIPTGKMFTDNTTKVDSEPPNGSNGDITNPYECDQTLNVSAGTTNSSAGPVPQSKERCTLQCALSLEEEKSSWLVPNPAPAIPYVPPTNKELELLFQPMFDEYFTPPGDRRVHTINTVQVPVNLTGPSVSISCDQDAPSGSHLTSSSDHQSSSVHHGVAAEQSFEVNPFSAADPEPFVNVFAPDSNSEASSSGLATDALWCFYNSVLSKVEPKNFNSVVTEDCWFQAMQDEIHEFDRLDVWELVPPPDCAMIIALKWIYKVKLNEYPKDTALAPTAYADESFSLCQTLERKAHLCSDSVPW</sequence>
<comment type="caution">
    <text evidence="2">The sequence shown here is derived from an EMBL/GenBank/DDBJ whole genome shotgun (WGS) entry which is preliminary data.</text>
</comment>
<name>A0ABQ5CKN6_9ASTR</name>
<feature type="region of interest" description="Disordered" evidence="1">
    <location>
        <begin position="305"/>
        <end position="333"/>
    </location>
</feature>
<reference evidence="2" key="1">
    <citation type="journal article" date="2022" name="Int. J. Mol. Sci.">
        <title>Draft Genome of Tanacetum Coccineum: Genomic Comparison of Closely Related Tanacetum-Family Plants.</title>
        <authorList>
            <person name="Yamashiro T."/>
            <person name="Shiraishi A."/>
            <person name="Nakayama K."/>
            <person name="Satake H."/>
        </authorList>
    </citation>
    <scope>NUCLEOTIDE SEQUENCE</scope>
</reference>
<feature type="compositionally biased region" description="Low complexity" evidence="1">
    <location>
        <begin position="315"/>
        <end position="332"/>
    </location>
</feature>
<reference evidence="2" key="2">
    <citation type="submission" date="2022-01" db="EMBL/GenBank/DDBJ databases">
        <authorList>
            <person name="Yamashiro T."/>
            <person name="Shiraishi A."/>
            <person name="Satake H."/>
            <person name="Nakayama K."/>
        </authorList>
    </citation>
    <scope>NUCLEOTIDE SEQUENCE</scope>
</reference>
<accession>A0ABQ5CKN6</accession>
<evidence type="ECO:0000256" key="1">
    <source>
        <dbReference type="SAM" id="MobiDB-lite"/>
    </source>
</evidence>
<feature type="compositionally biased region" description="Polar residues" evidence="1">
    <location>
        <begin position="186"/>
        <end position="203"/>
    </location>
</feature>
<feature type="region of interest" description="Disordered" evidence="1">
    <location>
        <begin position="133"/>
        <end position="158"/>
    </location>
</feature>
<evidence type="ECO:0000313" key="3">
    <source>
        <dbReference type="Proteomes" id="UP001151760"/>
    </source>
</evidence>
<evidence type="ECO:0000313" key="2">
    <source>
        <dbReference type="EMBL" id="GJT26853.1"/>
    </source>
</evidence>
<feature type="compositionally biased region" description="Basic residues" evidence="1">
    <location>
        <begin position="135"/>
        <end position="146"/>
    </location>
</feature>
<gene>
    <name evidence="2" type="ORF">Tco_0907128</name>
</gene>
<organism evidence="2 3">
    <name type="scientific">Tanacetum coccineum</name>
    <dbReference type="NCBI Taxonomy" id="301880"/>
    <lineage>
        <taxon>Eukaryota</taxon>
        <taxon>Viridiplantae</taxon>
        <taxon>Streptophyta</taxon>
        <taxon>Embryophyta</taxon>
        <taxon>Tracheophyta</taxon>
        <taxon>Spermatophyta</taxon>
        <taxon>Magnoliopsida</taxon>
        <taxon>eudicotyledons</taxon>
        <taxon>Gunneridae</taxon>
        <taxon>Pentapetalae</taxon>
        <taxon>asterids</taxon>
        <taxon>campanulids</taxon>
        <taxon>Asterales</taxon>
        <taxon>Asteraceae</taxon>
        <taxon>Asteroideae</taxon>
        <taxon>Anthemideae</taxon>
        <taxon>Anthemidinae</taxon>
        <taxon>Tanacetum</taxon>
    </lineage>
</organism>
<dbReference type="Proteomes" id="UP001151760">
    <property type="component" value="Unassembled WGS sequence"/>
</dbReference>